<organism evidence="1 2">
    <name type="scientific">Sphaerimonospora thailandensis</name>
    <dbReference type="NCBI Taxonomy" id="795644"/>
    <lineage>
        <taxon>Bacteria</taxon>
        <taxon>Bacillati</taxon>
        <taxon>Actinomycetota</taxon>
        <taxon>Actinomycetes</taxon>
        <taxon>Streptosporangiales</taxon>
        <taxon>Streptosporangiaceae</taxon>
        <taxon>Sphaerimonospora</taxon>
    </lineage>
</organism>
<dbReference type="EMBL" id="BOOG01000054">
    <property type="protein sequence ID" value="GIH72541.1"/>
    <property type="molecule type" value="Genomic_DNA"/>
</dbReference>
<proteinExistence type="predicted"/>
<gene>
    <name evidence="1" type="ORF">Mth01_47940</name>
</gene>
<keyword evidence="2" id="KW-1185">Reference proteome</keyword>
<evidence type="ECO:0000313" key="1">
    <source>
        <dbReference type="EMBL" id="GIH72541.1"/>
    </source>
</evidence>
<evidence type="ECO:0000313" key="2">
    <source>
        <dbReference type="Proteomes" id="UP000610966"/>
    </source>
</evidence>
<protein>
    <submittedName>
        <fullName evidence="1">Uncharacterized protein</fullName>
    </submittedName>
</protein>
<sequence>MLGRPSEDQFMGLGGHEADLLWLSAPPTAEPSGRILAGRRVMPAAYVRSAVLCVPPEASTAPGLTVMPHVYQAATTLLKIKGSIVGHDGAGQVVVKPHGHGESW</sequence>
<dbReference type="AlphaFoldDB" id="A0A8J3W289"/>
<accession>A0A8J3W289</accession>
<comment type="caution">
    <text evidence="1">The sequence shown here is derived from an EMBL/GenBank/DDBJ whole genome shotgun (WGS) entry which is preliminary data.</text>
</comment>
<dbReference type="Proteomes" id="UP000610966">
    <property type="component" value="Unassembled WGS sequence"/>
</dbReference>
<name>A0A8J3W289_9ACTN</name>
<reference evidence="1" key="1">
    <citation type="submission" date="2021-01" db="EMBL/GenBank/DDBJ databases">
        <title>Whole genome shotgun sequence of Sphaerimonospora thailandensis NBRC 107569.</title>
        <authorList>
            <person name="Komaki H."/>
            <person name="Tamura T."/>
        </authorList>
    </citation>
    <scope>NUCLEOTIDE SEQUENCE</scope>
    <source>
        <strain evidence="1">NBRC 107569</strain>
    </source>
</reference>